<evidence type="ECO:0000313" key="4">
    <source>
        <dbReference type="EMBL" id="KAH8388382.1"/>
    </source>
</evidence>
<feature type="signal peptide" evidence="3">
    <location>
        <begin position="1"/>
        <end position="22"/>
    </location>
</feature>
<evidence type="ECO:0000256" key="1">
    <source>
        <dbReference type="SAM" id="MobiDB-lite"/>
    </source>
</evidence>
<accession>A0AAD4KDZ3</accession>
<keyword evidence="5" id="KW-1185">Reference proteome</keyword>
<keyword evidence="3" id="KW-0732">Signal</keyword>
<dbReference type="AlphaFoldDB" id="A0AAD4KDZ3"/>
<evidence type="ECO:0000256" key="3">
    <source>
        <dbReference type="SAM" id="SignalP"/>
    </source>
</evidence>
<sequence>MQLASLTQMILLILAGCGAIWAASEEDSDSSSETAKQSKKQSKQQHNHPGVRLISFDTVDKDIAIGLDYLLPFVKVPVKRKRNEAPKPLVIVNSAAIFSCGLVAVGGLIAGHLIRSMGLETITPDAKEEAAKHTARGLLEEQQDFMQILDNFKLVYRNASGERVETGLPSLMDTIERSFLDKDIDLPACLLKSICTLTHKSVRNVRSGHASDLELMLDGATSWHWLLSWFEETALREAVEAGRQSAPHYCNAKYTRCKWNSPDENLLDLLHNNVQFN</sequence>
<feature type="region of interest" description="Disordered" evidence="1">
    <location>
        <begin position="28"/>
        <end position="48"/>
    </location>
</feature>
<protein>
    <submittedName>
        <fullName evidence="4">Uncharacterized protein</fullName>
    </submittedName>
</protein>
<dbReference type="Proteomes" id="UP001200034">
    <property type="component" value="Unassembled WGS sequence"/>
</dbReference>
<organism evidence="4 5">
    <name type="scientific">Drosophila rubida</name>
    <dbReference type="NCBI Taxonomy" id="30044"/>
    <lineage>
        <taxon>Eukaryota</taxon>
        <taxon>Metazoa</taxon>
        <taxon>Ecdysozoa</taxon>
        <taxon>Arthropoda</taxon>
        <taxon>Hexapoda</taxon>
        <taxon>Insecta</taxon>
        <taxon>Pterygota</taxon>
        <taxon>Neoptera</taxon>
        <taxon>Endopterygota</taxon>
        <taxon>Diptera</taxon>
        <taxon>Brachycera</taxon>
        <taxon>Muscomorpha</taxon>
        <taxon>Ephydroidea</taxon>
        <taxon>Drosophilidae</taxon>
        <taxon>Drosophila</taxon>
    </lineage>
</organism>
<keyword evidence="2" id="KW-0472">Membrane</keyword>
<reference evidence="4" key="1">
    <citation type="journal article" date="2021" name="Mol. Ecol. Resour.">
        <title>Phylogenomic analyses of the genus Drosophila reveals genomic signals of climate adaptation.</title>
        <authorList>
            <person name="Li F."/>
            <person name="Rane R.V."/>
            <person name="Luria V."/>
            <person name="Xiong Z."/>
            <person name="Chen J."/>
            <person name="Li Z."/>
            <person name="Catullo R.A."/>
            <person name="Griffin P.C."/>
            <person name="Schiffer M."/>
            <person name="Pearce S."/>
            <person name="Lee S.F."/>
            <person name="McElroy K."/>
            <person name="Stocker A."/>
            <person name="Shirriffs J."/>
            <person name="Cockerell F."/>
            <person name="Coppin C."/>
            <person name="Sgro C.M."/>
            <person name="Karger A."/>
            <person name="Cain J.W."/>
            <person name="Weber J.A."/>
            <person name="Santpere G."/>
            <person name="Kirschner M.W."/>
            <person name="Hoffmann A.A."/>
            <person name="Oakeshott J.G."/>
            <person name="Zhang G."/>
        </authorList>
    </citation>
    <scope>NUCLEOTIDE SEQUENCE</scope>
    <source>
        <strain evidence="4">BGI-SZ-2011g</strain>
    </source>
</reference>
<evidence type="ECO:0000313" key="5">
    <source>
        <dbReference type="Proteomes" id="UP001200034"/>
    </source>
</evidence>
<evidence type="ECO:0000256" key="2">
    <source>
        <dbReference type="SAM" id="Phobius"/>
    </source>
</evidence>
<dbReference type="EMBL" id="JAJJHW010000014">
    <property type="protein sequence ID" value="KAH8388382.1"/>
    <property type="molecule type" value="Genomic_DNA"/>
</dbReference>
<name>A0AAD4KDZ3_9MUSC</name>
<proteinExistence type="predicted"/>
<feature type="compositionally biased region" description="Basic residues" evidence="1">
    <location>
        <begin position="37"/>
        <end position="46"/>
    </location>
</feature>
<keyword evidence="2" id="KW-0812">Transmembrane</keyword>
<gene>
    <name evidence="4" type="ORF">KR093_005375</name>
</gene>
<keyword evidence="2" id="KW-1133">Transmembrane helix</keyword>
<feature type="chain" id="PRO_5041901479" evidence="3">
    <location>
        <begin position="23"/>
        <end position="277"/>
    </location>
</feature>
<feature type="transmembrane region" description="Helical" evidence="2">
    <location>
        <begin position="89"/>
        <end position="110"/>
    </location>
</feature>
<comment type="caution">
    <text evidence="4">The sequence shown here is derived from an EMBL/GenBank/DDBJ whole genome shotgun (WGS) entry which is preliminary data.</text>
</comment>